<dbReference type="AlphaFoldDB" id="A0A2X2KGZ0"/>
<name>A0A2X2KGZ0_STAAU</name>
<evidence type="ECO:0000313" key="1">
    <source>
        <dbReference type="EMBL" id="SPZ99555.1"/>
    </source>
</evidence>
<gene>
    <name evidence="1" type="ORF">NCTC7878_02693</name>
</gene>
<dbReference type="EMBL" id="UAUX01000010">
    <property type="protein sequence ID" value="SPZ99555.1"/>
    <property type="molecule type" value="Genomic_DNA"/>
</dbReference>
<evidence type="ECO:0000313" key="2">
    <source>
        <dbReference type="Proteomes" id="UP000249913"/>
    </source>
</evidence>
<dbReference type="Proteomes" id="UP000249913">
    <property type="component" value="Unassembled WGS sequence"/>
</dbReference>
<reference evidence="1 2" key="1">
    <citation type="submission" date="2018-06" db="EMBL/GenBank/DDBJ databases">
        <authorList>
            <consortium name="Pathogen Informatics"/>
            <person name="Doyle S."/>
        </authorList>
    </citation>
    <scope>NUCLEOTIDE SEQUENCE [LARGE SCALE GENOMIC DNA]</scope>
    <source>
        <strain evidence="1 2">NCTC7878</strain>
    </source>
</reference>
<sequence>MYCFWISKYFKFYASILKRTSYNISSIIISYDFFKPIFSLAFKNQSTIYSISMTSSSTMVNNPIFSHSLIGGSNLTSSKTLVLQTNVLTKCNHRFFGIIALHLQNLECLQSLNHQYTFDYLNLVSLY</sequence>
<accession>A0A2X2KGZ0</accession>
<protein>
    <submittedName>
        <fullName evidence="1">Uncharacterized protein</fullName>
    </submittedName>
</protein>
<proteinExistence type="predicted"/>
<organism evidence="1 2">
    <name type="scientific">Staphylococcus aureus</name>
    <dbReference type="NCBI Taxonomy" id="1280"/>
    <lineage>
        <taxon>Bacteria</taxon>
        <taxon>Bacillati</taxon>
        <taxon>Bacillota</taxon>
        <taxon>Bacilli</taxon>
        <taxon>Bacillales</taxon>
        <taxon>Staphylococcaceae</taxon>
        <taxon>Staphylococcus</taxon>
    </lineage>
</organism>